<evidence type="ECO:0000313" key="2">
    <source>
        <dbReference type="EMBL" id="OAP97268.1"/>
    </source>
</evidence>
<dbReference type="Gene3D" id="3.10.450.50">
    <property type="match status" value="1"/>
</dbReference>
<feature type="domain" description="SnoaL-like" evidence="1">
    <location>
        <begin position="10"/>
        <end position="118"/>
    </location>
</feature>
<protein>
    <submittedName>
        <fullName evidence="2">Ketosteroid isomerase</fullName>
    </submittedName>
</protein>
<dbReference type="SUPFAM" id="SSF54427">
    <property type="entry name" value="NTF2-like"/>
    <property type="match status" value="1"/>
</dbReference>
<accession>A0A179BZV4</accession>
<sequence>MSRNNVETIKRIYASFNARDIDAVLAVLSDDVAWANGMDGGHINGREAVRDYWTRQWAVISPHVEPVAFEETPDGAVAVEVIQSVFDLDGRPLESQSHGLKDKTVTHIFRMQGDKIVRFDIRDAFGSGAV</sequence>
<organism evidence="2">
    <name type="scientific">Rhizobium leguminosarum</name>
    <dbReference type="NCBI Taxonomy" id="384"/>
    <lineage>
        <taxon>Bacteria</taxon>
        <taxon>Pseudomonadati</taxon>
        <taxon>Pseudomonadota</taxon>
        <taxon>Alphaproteobacteria</taxon>
        <taxon>Hyphomicrobiales</taxon>
        <taxon>Rhizobiaceae</taxon>
        <taxon>Rhizobium/Agrobacterium group</taxon>
        <taxon>Rhizobium</taxon>
    </lineage>
</organism>
<dbReference type="EMBL" id="LWBS01000011">
    <property type="protein sequence ID" value="OAP97268.1"/>
    <property type="molecule type" value="Genomic_DNA"/>
</dbReference>
<dbReference type="GO" id="GO:0016853">
    <property type="term" value="F:isomerase activity"/>
    <property type="evidence" value="ECO:0007669"/>
    <property type="project" value="UniProtKB-KW"/>
</dbReference>
<dbReference type="InterPro" id="IPR032710">
    <property type="entry name" value="NTF2-like_dom_sf"/>
</dbReference>
<proteinExistence type="predicted"/>
<gene>
    <name evidence="2" type="ORF">A4U53_11625</name>
</gene>
<keyword evidence="2" id="KW-0413">Isomerase</keyword>
<reference evidence="2" key="1">
    <citation type="submission" date="2016-04" db="EMBL/GenBank/DDBJ databases">
        <title>Fast-growing isolate from the root nodules of Vavilovia formosa.</title>
        <authorList>
            <person name="Kimeklis A."/>
            <person name="Safronova V."/>
            <person name="Belimov A."/>
            <person name="Andronov E."/>
        </authorList>
    </citation>
    <scope>NUCLEOTIDE SEQUENCE [LARGE SCALE GENOMIC DNA]</scope>
    <source>
        <strain evidence="2">Vaf-46</strain>
    </source>
</reference>
<dbReference type="Pfam" id="PF12680">
    <property type="entry name" value="SnoaL_2"/>
    <property type="match status" value="1"/>
</dbReference>
<dbReference type="InterPro" id="IPR037401">
    <property type="entry name" value="SnoaL-like"/>
</dbReference>
<dbReference type="AlphaFoldDB" id="A0A179BZV4"/>
<comment type="caution">
    <text evidence="2">The sequence shown here is derived from an EMBL/GenBank/DDBJ whole genome shotgun (WGS) entry which is preliminary data.</text>
</comment>
<name>A0A179BZV4_RHILE</name>
<evidence type="ECO:0000259" key="1">
    <source>
        <dbReference type="Pfam" id="PF12680"/>
    </source>
</evidence>